<evidence type="ECO:0000256" key="6">
    <source>
        <dbReference type="ARBA" id="ARBA00022490"/>
    </source>
</evidence>
<dbReference type="InterPro" id="IPR045550">
    <property type="entry name" value="AARE_N"/>
</dbReference>
<feature type="domain" description="Acylamino-acid-releasing enzyme N-terminal" evidence="9">
    <location>
        <begin position="153"/>
        <end position="348"/>
    </location>
</feature>
<dbReference type="PANTHER" id="PTHR42776">
    <property type="entry name" value="SERINE PEPTIDASE S9 FAMILY MEMBER"/>
    <property type="match status" value="1"/>
</dbReference>
<comment type="similarity">
    <text evidence="3">Belongs to the peptidase S9C family.</text>
</comment>
<dbReference type="SUPFAM" id="SSF53474">
    <property type="entry name" value="alpha/beta-Hydrolases"/>
    <property type="match status" value="1"/>
</dbReference>
<evidence type="ECO:0000256" key="4">
    <source>
        <dbReference type="ARBA" id="ARBA00011881"/>
    </source>
</evidence>
<dbReference type="EC" id="3.4.19.1" evidence="5"/>
<dbReference type="EMBL" id="JACEIK010005383">
    <property type="protein sequence ID" value="MCE0481374.1"/>
    <property type="molecule type" value="Genomic_DNA"/>
</dbReference>
<evidence type="ECO:0000313" key="11">
    <source>
        <dbReference type="Proteomes" id="UP000823775"/>
    </source>
</evidence>
<evidence type="ECO:0000256" key="3">
    <source>
        <dbReference type="ARBA" id="ARBA00010040"/>
    </source>
</evidence>
<reference evidence="10 11" key="1">
    <citation type="journal article" date="2021" name="BMC Genomics">
        <title>Datura genome reveals duplications of psychoactive alkaloid biosynthetic genes and high mutation rate following tissue culture.</title>
        <authorList>
            <person name="Rajewski A."/>
            <person name="Carter-House D."/>
            <person name="Stajich J."/>
            <person name="Litt A."/>
        </authorList>
    </citation>
    <scope>NUCLEOTIDE SEQUENCE [LARGE SCALE GENOMIC DNA]</scope>
    <source>
        <strain evidence="10">AR-01</strain>
    </source>
</reference>
<keyword evidence="7" id="KW-0378">Hydrolase</keyword>
<comment type="catalytic activity">
    <reaction evidence="1">
        <text>Cleavage of an N-acetyl or N-formyl amino acid from the N-terminus of a polypeptide.</text>
        <dbReference type="EC" id="3.4.19.1"/>
    </reaction>
</comment>
<keyword evidence="11" id="KW-1185">Reference proteome</keyword>
<name>A0ABS8VKR9_DATST</name>
<sequence>MMIPSPSGSKLLVVRNPENDSPTKFEIWGPSLVEKESVFLLLSMALYIQMDGLREYHGTAMKLLLLMSLRSQLPRSLHFLLFGYKKENSTDKDCGSWKGQGDWKRRGKPMLEKDNLLFSSLIGEVRPVEGIGKSLSVGQVVWAPSSEGLQQAPFSKKSLKSGTNAASDVSPTELTQSISSAFFPRFSPDGKLLMFLSARSSVDSWAHSATHSLHRIDCHSAGKPTPDAKIVDVIPVVICPEDGCFPGLYCFSLLSRPWLSDGYTMILSSIWGSTQVIISVNVISGNISRISSETLAWNVLASDGDNIIAATSLDVPAIKYGSLPKASTEASWSWLDVSSPISRCSEKVTSLLSSLQFSIMKIPVRDISKNLTKGASKPYEAIFVSSKPQSRNSWLSFSSLGYSLLIVNYRGSLGFGEEAVQSLLGKIGSQDVNDVLAAIDHVIEKGLADPSKIAVLGGSYGGFLTISTRLARHQMFAAAVARNPPRHLEIRGNQVLQRLLQLNTLTLLLQKSPILHISKVRTPTLFLLGAKDLRVPMSTGLQYARALKEKGVEVKVIVFPEDNHALDSMVVMVMTGDGGGCDGGDSSCNCWIERQDLRIKKPSIGSAPNTMDQCQALRMKKAIGSISYYSGSVSSSKNEENSRKYQCQARRMKKLIESVSYYSGLVSSFKNEEMD</sequence>
<evidence type="ECO:0000259" key="8">
    <source>
        <dbReference type="Pfam" id="PF00326"/>
    </source>
</evidence>
<comment type="subcellular location">
    <subcellularLocation>
        <location evidence="2">Cytoplasm</location>
    </subcellularLocation>
</comment>
<dbReference type="InterPro" id="IPR029058">
    <property type="entry name" value="AB_hydrolase_fold"/>
</dbReference>
<dbReference type="PANTHER" id="PTHR42776:SF4">
    <property type="entry name" value="ACYLAMINO-ACID-RELEASING ENZYME"/>
    <property type="match status" value="1"/>
</dbReference>
<dbReference type="Pfam" id="PF19283">
    <property type="entry name" value="APEH_N"/>
    <property type="match status" value="2"/>
</dbReference>
<gene>
    <name evidence="10" type="ORF">HAX54_039076</name>
</gene>
<feature type="domain" description="Acylamino-acid-releasing enzyme N-terminal" evidence="9">
    <location>
        <begin position="1"/>
        <end position="151"/>
    </location>
</feature>
<evidence type="ECO:0000256" key="5">
    <source>
        <dbReference type="ARBA" id="ARBA00012917"/>
    </source>
</evidence>
<keyword evidence="6" id="KW-0963">Cytoplasm</keyword>
<evidence type="ECO:0000256" key="1">
    <source>
        <dbReference type="ARBA" id="ARBA00000721"/>
    </source>
</evidence>
<dbReference type="PROSITE" id="PS00708">
    <property type="entry name" value="PRO_ENDOPEP_SER"/>
    <property type="match status" value="1"/>
</dbReference>
<evidence type="ECO:0000256" key="7">
    <source>
        <dbReference type="ARBA" id="ARBA00022801"/>
    </source>
</evidence>
<evidence type="ECO:0000259" key="9">
    <source>
        <dbReference type="Pfam" id="PF19283"/>
    </source>
</evidence>
<protein>
    <recommendedName>
        <fullName evidence="5">acylaminoacyl-peptidase</fullName>
        <ecNumber evidence="5">3.4.19.1</ecNumber>
    </recommendedName>
</protein>
<dbReference type="SUPFAM" id="SSF69304">
    <property type="entry name" value="Tricorn protease N-terminal domain"/>
    <property type="match status" value="1"/>
</dbReference>
<comment type="caution">
    <text evidence="10">The sequence shown here is derived from an EMBL/GenBank/DDBJ whole genome shotgun (WGS) entry which is preliminary data.</text>
</comment>
<dbReference type="InterPro" id="IPR002471">
    <property type="entry name" value="Pept_S9_AS"/>
</dbReference>
<proteinExistence type="inferred from homology"/>
<evidence type="ECO:0000313" key="10">
    <source>
        <dbReference type="EMBL" id="MCE0481374.1"/>
    </source>
</evidence>
<dbReference type="Pfam" id="PF00326">
    <property type="entry name" value="Peptidase_S9"/>
    <property type="match status" value="1"/>
</dbReference>
<organism evidence="10 11">
    <name type="scientific">Datura stramonium</name>
    <name type="common">Jimsonweed</name>
    <name type="synonym">Common thornapple</name>
    <dbReference type="NCBI Taxonomy" id="4076"/>
    <lineage>
        <taxon>Eukaryota</taxon>
        <taxon>Viridiplantae</taxon>
        <taxon>Streptophyta</taxon>
        <taxon>Embryophyta</taxon>
        <taxon>Tracheophyta</taxon>
        <taxon>Spermatophyta</taxon>
        <taxon>Magnoliopsida</taxon>
        <taxon>eudicotyledons</taxon>
        <taxon>Gunneridae</taxon>
        <taxon>Pentapetalae</taxon>
        <taxon>asterids</taxon>
        <taxon>lamiids</taxon>
        <taxon>Solanales</taxon>
        <taxon>Solanaceae</taxon>
        <taxon>Solanoideae</taxon>
        <taxon>Datureae</taxon>
        <taxon>Datura</taxon>
    </lineage>
</organism>
<feature type="domain" description="Peptidase S9 prolyl oligopeptidase catalytic" evidence="8">
    <location>
        <begin position="396"/>
        <end position="566"/>
    </location>
</feature>
<dbReference type="InterPro" id="IPR001375">
    <property type="entry name" value="Peptidase_S9_cat"/>
</dbReference>
<comment type="subunit">
    <text evidence="4">Homotetramer.</text>
</comment>
<accession>A0ABS8VKR9</accession>
<dbReference type="Proteomes" id="UP000823775">
    <property type="component" value="Unassembled WGS sequence"/>
</dbReference>
<dbReference type="Gene3D" id="3.40.50.1820">
    <property type="entry name" value="alpha/beta hydrolase"/>
    <property type="match status" value="1"/>
</dbReference>
<evidence type="ECO:0000256" key="2">
    <source>
        <dbReference type="ARBA" id="ARBA00004496"/>
    </source>
</evidence>